<gene>
    <name evidence="1" type="ORF">JIG36_51010</name>
</gene>
<sequence>MSGFRKPSVKCPHNRARVAPVEPGRRWRIEIDGEPYTLDPDRTWARFATSDPADADYELTRTLGAIMLAHARQVLGDYGVTADEYIDEVREMYRAGKLVIERGRAYPGKPVLDAIGRVIGSRRLTDAEAAAEATRIDQSWRAATENDRGAA</sequence>
<reference evidence="1 2" key="1">
    <citation type="submission" date="2021-01" db="EMBL/GenBank/DDBJ databases">
        <title>Actinoplanes sp. nov. LDG1-06 isolated from lichen.</title>
        <authorList>
            <person name="Saeng-In P."/>
            <person name="Phongsopitanun W."/>
            <person name="Kanchanasin P."/>
            <person name="Yuki M."/>
            <person name="Kudo T."/>
            <person name="Ohkuma M."/>
            <person name="Tanasupawat S."/>
        </authorList>
    </citation>
    <scope>NUCLEOTIDE SEQUENCE [LARGE SCALE GENOMIC DNA]</scope>
    <source>
        <strain evidence="1 2">LDG1-06</strain>
    </source>
</reference>
<evidence type="ECO:0000313" key="1">
    <source>
        <dbReference type="EMBL" id="MBM2623850.1"/>
    </source>
</evidence>
<dbReference type="EMBL" id="JAENHP010000048">
    <property type="protein sequence ID" value="MBM2623850.1"/>
    <property type="molecule type" value="Genomic_DNA"/>
</dbReference>
<name>A0ABS2AVF9_9ACTN</name>
<proteinExistence type="predicted"/>
<organism evidence="1 2">
    <name type="scientific">Paractinoplanes ovalisporus</name>
    <dbReference type="NCBI Taxonomy" id="2810368"/>
    <lineage>
        <taxon>Bacteria</taxon>
        <taxon>Bacillati</taxon>
        <taxon>Actinomycetota</taxon>
        <taxon>Actinomycetes</taxon>
        <taxon>Micromonosporales</taxon>
        <taxon>Micromonosporaceae</taxon>
        <taxon>Paractinoplanes</taxon>
    </lineage>
</organism>
<evidence type="ECO:0000313" key="2">
    <source>
        <dbReference type="Proteomes" id="UP000632138"/>
    </source>
</evidence>
<keyword evidence="2" id="KW-1185">Reference proteome</keyword>
<protein>
    <submittedName>
        <fullName evidence="1">Uncharacterized protein</fullName>
    </submittedName>
</protein>
<dbReference type="RefSeq" id="WP_203384201.1">
    <property type="nucleotide sequence ID" value="NZ_JAENHP010000048.1"/>
</dbReference>
<comment type="caution">
    <text evidence="1">The sequence shown here is derived from an EMBL/GenBank/DDBJ whole genome shotgun (WGS) entry which is preliminary data.</text>
</comment>
<dbReference type="Proteomes" id="UP000632138">
    <property type="component" value="Unassembled WGS sequence"/>
</dbReference>
<accession>A0ABS2AVF9</accession>